<proteinExistence type="predicted"/>
<protein>
    <submittedName>
        <fullName evidence="1">Uncharacterized protein</fullName>
    </submittedName>
</protein>
<dbReference type="Proteomes" id="UP000708208">
    <property type="component" value="Unassembled WGS sequence"/>
</dbReference>
<dbReference type="OrthoDB" id="10690376at2759"/>
<sequence>MQACSPNRDLKAFRVAGNSWCVEMALESTEVIDVEEIIISDTMVESPPVSAVNVSGSAVPNTVPIKSETEQVGNVVYLTVRSKLSILSSKRIVREACSTECTWLEFFRTFQAYITQPESYYILGKGGRIAQLNTSVLEYVKTFERPLQVYAVSLEPKSRPVVVSTKRVRMKPTKLQYSVQVNENKRRKVGPRSKPGPLCSKVGTGIPLGPSGPPSVVVIKNSKITHEEAKAACSPFPVATPSPMAFHQGPSGPTYRSCAEIAQRCNLGVYDSSNKLVGPVSSTPLKLTPGASTNGRTFWKKSSMYSPASSRSSASGGMSVSLADTVSDTHFTHLSTFNTHFTHLSTFSNNKMNKDTDFAVDAISMNQVEQKCEVFKSYAIDFLKRKVSNEDMKVVHQEIMNLKQNGDYFQLTRKAPLAAGLLEQLLCPPMMYLELERHTSDD</sequence>
<evidence type="ECO:0000313" key="2">
    <source>
        <dbReference type="Proteomes" id="UP000708208"/>
    </source>
</evidence>
<organism evidence="1 2">
    <name type="scientific">Allacma fusca</name>
    <dbReference type="NCBI Taxonomy" id="39272"/>
    <lineage>
        <taxon>Eukaryota</taxon>
        <taxon>Metazoa</taxon>
        <taxon>Ecdysozoa</taxon>
        <taxon>Arthropoda</taxon>
        <taxon>Hexapoda</taxon>
        <taxon>Collembola</taxon>
        <taxon>Symphypleona</taxon>
        <taxon>Sminthuridae</taxon>
        <taxon>Allacma</taxon>
    </lineage>
</organism>
<dbReference type="EMBL" id="CAJVCH010377948">
    <property type="protein sequence ID" value="CAG7816769.1"/>
    <property type="molecule type" value="Genomic_DNA"/>
</dbReference>
<name>A0A8J2L6Z4_9HEXA</name>
<accession>A0A8J2L6Z4</accession>
<dbReference type="AlphaFoldDB" id="A0A8J2L6Z4"/>
<keyword evidence="2" id="KW-1185">Reference proteome</keyword>
<gene>
    <name evidence="1" type="ORF">AFUS01_LOCUS27370</name>
</gene>
<reference evidence="1" key="1">
    <citation type="submission" date="2021-06" db="EMBL/GenBank/DDBJ databases">
        <authorList>
            <person name="Hodson N. C."/>
            <person name="Mongue J. A."/>
            <person name="Jaron S. K."/>
        </authorList>
    </citation>
    <scope>NUCLEOTIDE SEQUENCE</scope>
</reference>
<comment type="caution">
    <text evidence="1">The sequence shown here is derived from an EMBL/GenBank/DDBJ whole genome shotgun (WGS) entry which is preliminary data.</text>
</comment>
<evidence type="ECO:0000313" key="1">
    <source>
        <dbReference type="EMBL" id="CAG7816769.1"/>
    </source>
</evidence>